<gene>
    <name evidence="1" type="ORF">WMY93_032786</name>
</gene>
<accession>A0AAW0MUM8</accession>
<reference evidence="2" key="1">
    <citation type="submission" date="2024-04" db="EMBL/GenBank/DDBJ databases">
        <title>Salinicola lusitanus LLJ914,a marine bacterium isolated from the Okinawa Trough.</title>
        <authorList>
            <person name="Li J."/>
        </authorList>
    </citation>
    <scope>NUCLEOTIDE SEQUENCE [LARGE SCALE GENOMIC DNA]</scope>
</reference>
<name>A0AAW0MUM8_9GOBI</name>
<sequence>MSIQSQLLRVLVNERLTAAAEEIFALFERTIAEVEDELCRSKEENRRKQELLDAVLNPRVVLRKPGEMHSTSPEPGLDRALDQETPQISWIKEEPEEQMVKQEQQQLLVQVPVFIPESSTEESLLLEQSQTEHKDEMQEEDICAETHDFEENDVVSSELMLQLANTSEGQTESALVNRSLDQETPQTAWITEEQRVKQKQQQLPVQVGPQCSSQNPVLKSLCCWNKARLSTKDEMQEEDISAETHDFEENDVVSSELMLQLANTSEGQTESALVNQSLDQETPQTAWITEEQRVKQEQQQLPVQSVKALKDRDWTHIKNFIHNRINALKKERKK</sequence>
<dbReference type="AlphaFoldDB" id="A0AAW0MUM8"/>
<proteinExistence type="predicted"/>
<evidence type="ECO:0000313" key="2">
    <source>
        <dbReference type="Proteomes" id="UP001460270"/>
    </source>
</evidence>
<protein>
    <submittedName>
        <fullName evidence="1">Uncharacterized protein</fullName>
    </submittedName>
</protein>
<keyword evidence="2" id="KW-1185">Reference proteome</keyword>
<dbReference type="EMBL" id="JBBPFD010000076">
    <property type="protein sequence ID" value="KAK7880574.1"/>
    <property type="molecule type" value="Genomic_DNA"/>
</dbReference>
<organism evidence="1 2">
    <name type="scientific">Mugilogobius chulae</name>
    <name type="common">yellowstripe goby</name>
    <dbReference type="NCBI Taxonomy" id="88201"/>
    <lineage>
        <taxon>Eukaryota</taxon>
        <taxon>Metazoa</taxon>
        <taxon>Chordata</taxon>
        <taxon>Craniata</taxon>
        <taxon>Vertebrata</taxon>
        <taxon>Euteleostomi</taxon>
        <taxon>Actinopterygii</taxon>
        <taxon>Neopterygii</taxon>
        <taxon>Teleostei</taxon>
        <taxon>Neoteleostei</taxon>
        <taxon>Acanthomorphata</taxon>
        <taxon>Gobiaria</taxon>
        <taxon>Gobiiformes</taxon>
        <taxon>Gobioidei</taxon>
        <taxon>Gobiidae</taxon>
        <taxon>Gobionellinae</taxon>
        <taxon>Mugilogobius</taxon>
    </lineage>
</organism>
<comment type="caution">
    <text evidence="1">The sequence shown here is derived from an EMBL/GenBank/DDBJ whole genome shotgun (WGS) entry which is preliminary data.</text>
</comment>
<dbReference type="Proteomes" id="UP001460270">
    <property type="component" value="Unassembled WGS sequence"/>
</dbReference>
<evidence type="ECO:0000313" key="1">
    <source>
        <dbReference type="EMBL" id="KAK7880574.1"/>
    </source>
</evidence>